<gene>
    <name evidence="4" type="ORF">GCM10009839_38150</name>
</gene>
<feature type="compositionally biased region" description="Basic and acidic residues" evidence="1">
    <location>
        <begin position="170"/>
        <end position="190"/>
    </location>
</feature>
<dbReference type="InterPro" id="IPR014756">
    <property type="entry name" value="Ig_E-set"/>
</dbReference>
<feature type="region of interest" description="Disordered" evidence="1">
    <location>
        <begin position="161"/>
        <end position="192"/>
    </location>
</feature>
<keyword evidence="2" id="KW-1133">Transmembrane helix</keyword>
<dbReference type="InterPro" id="IPR036374">
    <property type="entry name" value="OxRdtase_Mopterin-bd_sf"/>
</dbReference>
<feature type="transmembrane region" description="Helical" evidence="2">
    <location>
        <begin position="105"/>
        <end position="123"/>
    </location>
</feature>
<evidence type="ECO:0000256" key="1">
    <source>
        <dbReference type="SAM" id="MobiDB-lite"/>
    </source>
</evidence>
<feature type="transmembrane region" description="Helical" evidence="2">
    <location>
        <begin position="12"/>
        <end position="33"/>
    </location>
</feature>
<evidence type="ECO:0000256" key="2">
    <source>
        <dbReference type="SAM" id="Phobius"/>
    </source>
</evidence>
<feature type="transmembrane region" description="Helical" evidence="2">
    <location>
        <begin position="210"/>
        <end position="232"/>
    </location>
</feature>
<evidence type="ECO:0000313" key="4">
    <source>
        <dbReference type="EMBL" id="GAA2034005.1"/>
    </source>
</evidence>
<dbReference type="SUPFAM" id="SSF81296">
    <property type="entry name" value="E set domains"/>
    <property type="match status" value="1"/>
</dbReference>
<name>A0ABP5FY70_9ACTN</name>
<dbReference type="Gene3D" id="3.90.420.10">
    <property type="entry name" value="Oxidoreductase, molybdopterin-binding domain"/>
    <property type="match status" value="1"/>
</dbReference>
<sequence length="559" mass="58782">MRRIGTAVRHPFRVLRSVLPGAAIGLITAALAVGVGELAAVWSGPNTAPAIAVGSAAIDLTPTPLKEFAVRNFGTSDKLVLLTGIYTTLGAIAVAAGILAMRRPVVGLVLVALFGFVGAWAALSRPAARFGDVWPSVLAALAGVGAMALLVGSAQAARMPVPASGDDELEAKRSDAEALEPKDPEAKDPEAIQPSLASHLPPWARDRRGFIALAAGTAGAAALTGLTGRTMVNQRYNVALKRSRVRIPAPSRLAPALPADVHPNVAGLSSFMTSNSDFYRVDTALVLPQVDPDAWTLRIRGLVDRPLELSFADLLARPLVEHDQTLSCVSNEVGGPYVGTARWIGASLADLLREAGVRRGADQLVGRSVDGMTIGTPVESVLDGRTGLLAVAMNGEPLPVAHGFPCRMLVPGFFGYASATKWLVDLELTTFADYDPYWVRRGWSRLGPVKTASRIDVPKPFAHVAAGPVTAAGVAWATHRGIDAVEVRCDAGPWRLAALTPSDSPDTWRQWTCELDLAAGLHRLEVRATDASGAVQPEARADTFPDGATGWHSVVITAD</sequence>
<dbReference type="Pfam" id="PF00174">
    <property type="entry name" value="Oxidored_molyb"/>
    <property type="match status" value="1"/>
</dbReference>
<dbReference type="EMBL" id="BAAAQN010000020">
    <property type="protein sequence ID" value="GAA2034005.1"/>
    <property type="molecule type" value="Genomic_DNA"/>
</dbReference>
<keyword evidence="2" id="KW-0472">Membrane</keyword>
<dbReference type="RefSeq" id="WP_344666967.1">
    <property type="nucleotide sequence ID" value="NZ_BAAAQN010000020.1"/>
</dbReference>
<reference evidence="5" key="1">
    <citation type="journal article" date="2019" name="Int. J. Syst. Evol. Microbiol.">
        <title>The Global Catalogue of Microorganisms (GCM) 10K type strain sequencing project: providing services to taxonomists for standard genome sequencing and annotation.</title>
        <authorList>
            <consortium name="The Broad Institute Genomics Platform"/>
            <consortium name="The Broad Institute Genome Sequencing Center for Infectious Disease"/>
            <person name="Wu L."/>
            <person name="Ma J."/>
        </authorList>
    </citation>
    <scope>NUCLEOTIDE SEQUENCE [LARGE SCALE GENOMIC DNA]</scope>
    <source>
        <strain evidence="5">JCM 16014</strain>
    </source>
</reference>
<proteinExistence type="predicted"/>
<keyword evidence="5" id="KW-1185">Reference proteome</keyword>
<accession>A0ABP5FY70</accession>
<dbReference type="InterPro" id="IPR000572">
    <property type="entry name" value="OxRdtase_Mopterin-bd_dom"/>
</dbReference>
<comment type="caution">
    <text evidence="4">The sequence shown here is derived from an EMBL/GenBank/DDBJ whole genome shotgun (WGS) entry which is preliminary data.</text>
</comment>
<dbReference type="Gene3D" id="2.60.40.650">
    <property type="match status" value="1"/>
</dbReference>
<dbReference type="PANTHER" id="PTHR19372">
    <property type="entry name" value="SULFITE REDUCTASE"/>
    <property type="match status" value="1"/>
</dbReference>
<dbReference type="SUPFAM" id="SSF56524">
    <property type="entry name" value="Oxidoreductase molybdopterin-binding domain"/>
    <property type="match status" value="1"/>
</dbReference>
<evidence type="ECO:0000313" key="5">
    <source>
        <dbReference type="Proteomes" id="UP001500751"/>
    </source>
</evidence>
<evidence type="ECO:0000259" key="3">
    <source>
        <dbReference type="Pfam" id="PF00174"/>
    </source>
</evidence>
<keyword evidence="2" id="KW-0812">Transmembrane</keyword>
<feature type="transmembrane region" description="Helical" evidence="2">
    <location>
        <begin position="79"/>
        <end position="99"/>
    </location>
</feature>
<feature type="transmembrane region" description="Helical" evidence="2">
    <location>
        <begin position="135"/>
        <end position="157"/>
    </location>
</feature>
<protein>
    <submittedName>
        <fullName evidence="4">Sulfite oxidase</fullName>
    </submittedName>
</protein>
<dbReference type="Proteomes" id="UP001500751">
    <property type="component" value="Unassembled WGS sequence"/>
</dbReference>
<dbReference type="PANTHER" id="PTHR19372:SF7">
    <property type="entry name" value="SULFITE OXIDASE, MITOCHONDRIAL"/>
    <property type="match status" value="1"/>
</dbReference>
<feature type="domain" description="Oxidoreductase molybdopterin-binding" evidence="3">
    <location>
        <begin position="287"/>
        <end position="432"/>
    </location>
</feature>
<organism evidence="4 5">
    <name type="scientific">Catenulispora yoronensis</name>
    <dbReference type="NCBI Taxonomy" id="450799"/>
    <lineage>
        <taxon>Bacteria</taxon>
        <taxon>Bacillati</taxon>
        <taxon>Actinomycetota</taxon>
        <taxon>Actinomycetes</taxon>
        <taxon>Catenulisporales</taxon>
        <taxon>Catenulisporaceae</taxon>
        <taxon>Catenulispora</taxon>
    </lineage>
</organism>